<dbReference type="PANTHER" id="PTHR30087">
    <property type="entry name" value="INNER MEMBRANE PROTEIN"/>
    <property type="match status" value="1"/>
</dbReference>
<dbReference type="PATRIC" id="fig|1121307.3.peg.2009"/>
<dbReference type="OrthoDB" id="9797779at2"/>
<dbReference type="Proteomes" id="UP000036756">
    <property type="component" value="Unassembled WGS sequence"/>
</dbReference>
<evidence type="ECO:0000313" key="2">
    <source>
        <dbReference type="Proteomes" id="UP000036756"/>
    </source>
</evidence>
<dbReference type="PANTHER" id="PTHR30087:SF1">
    <property type="entry name" value="HYPOTHETICAL CYTOSOLIC PROTEIN"/>
    <property type="match status" value="1"/>
</dbReference>
<evidence type="ECO:0000313" key="1">
    <source>
        <dbReference type="EMBL" id="KMT22837.1"/>
    </source>
</evidence>
<accession>A0A0J8DAG0</accession>
<gene>
    <name evidence="1" type="ORF">CLCY_5c00760</name>
</gene>
<name>A0A0J8DAG0_CLOCY</name>
<dbReference type="EMBL" id="LFVU01000004">
    <property type="protein sequence ID" value="KMT22837.1"/>
    <property type="molecule type" value="Genomic_DNA"/>
</dbReference>
<dbReference type="Pfam" id="PF04463">
    <property type="entry name" value="2-thiour_desulf"/>
    <property type="match status" value="1"/>
</dbReference>
<keyword evidence="2" id="KW-1185">Reference proteome</keyword>
<sequence length="144" mass="15435">MYIVSACLAGINCRYNGKSSENPNIIELIKKGEAIPLCPEQLGGLSTPRTPCEITIDKNGKRIVTTKDGLDVTKEFQIGAEKVLKVAKALSINKAILKSKSPSCGCSHIYDGTFSGNLIEGNGLTAELLIENNIKVITEEELGL</sequence>
<dbReference type="InterPro" id="IPR007553">
    <property type="entry name" value="2-thiour_desulf"/>
</dbReference>
<dbReference type="RefSeq" id="WP_048569571.1">
    <property type="nucleotide sequence ID" value="NZ_LFVU01000004.1"/>
</dbReference>
<dbReference type="AlphaFoldDB" id="A0A0J8DAG0"/>
<reference evidence="1 2" key="1">
    <citation type="submission" date="2015-06" db="EMBL/GenBank/DDBJ databases">
        <title>Draft genome sequence of the purine-degrading Clostridium cylindrosporum HC-1 (DSM 605).</title>
        <authorList>
            <person name="Poehlein A."/>
            <person name="Schiel-Bengelsdorf B."/>
            <person name="Bengelsdorf F."/>
            <person name="Daniel R."/>
            <person name="Duerre P."/>
        </authorList>
    </citation>
    <scope>NUCLEOTIDE SEQUENCE [LARGE SCALE GENOMIC DNA]</scope>
    <source>
        <strain evidence="1 2">DSM 605</strain>
    </source>
</reference>
<dbReference type="STRING" id="1121307.CLCY_5c00760"/>
<comment type="caution">
    <text evidence="1">The sequence shown here is derived from an EMBL/GenBank/DDBJ whole genome shotgun (WGS) entry which is preliminary data.</text>
</comment>
<protein>
    <submittedName>
        <fullName evidence="1">Uncharacterized protein</fullName>
    </submittedName>
</protein>
<organism evidence="1 2">
    <name type="scientific">Clostridium cylindrosporum DSM 605</name>
    <dbReference type="NCBI Taxonomy" id="1121307"/>
    <lineage>
        <taxon>Bacteria</taxon>
        <taxon>Bacillati</taxon>
        <taxon>Bacillota</taxon>
        <taxon>Clostridia</taxon>
        <taxon>Eubacteriales</taxon>
        <taxon>Clostridiaceae</taxon>
        <taxon>Clostridium</taxon>
    </lineage>
</organism>
<proteinExistence type="predicted"/>